<dbReference type="InterPro" id="IPR008927">
    <property type="entry name" value="6-PGluconate_DH-like_C_sf"/>
</dbReference>
<evidence type="ECO:0000259" key="2">
    <source>
        <dbReference type="Pfam" id="PF10728"/>
    </source>
</evidence>
<feature type="domain" description="DUF2520" evidence="2">
    <location>
        <begin position="124"/>
        <end position="247"/>
    </location>
</feature>
<gene>
    <name evidence="3" type="ORF">E2605_00830</name>
</gene>
<dbReference type="Proteomes" id="UP000297861">
    <property type="component" value="Unassembled WGS sequence"/>
</dbReference>
<sequence length="256" mass="28909">MNIVFIGAGRLATNLALALHGKSFNIIQVYSRTIESAAFLASKVDAIAITNLSEISPNADLYIFSVKDSVLTDLLNNIPPNKGLWVHTAGSLPLEIFDKYNPRFGVLYPFQTFNKDRLVDFRKIPLFIETNIKEDLSILQDICCKISDQVYSLSSDKRQYLHLTGVFACNFVNQMYAISENILKKEGIPFDVVLPLIDETAAKVHQISPKDAQTGPAVRYDTNVIDKHLTLLEDKRLKNIYKSISEYIHETNKKNQ</sequence>
<evidence type="ECO:0000259" key="1">
    <source>
        <dbReference type="Pfam" id="PF03807"/>
    </source>
</evidence>
<protein>
    <submittedName>
        <fullName evidence="3">DUF2520 domain-containing protein</fullName>
    </submittedName>
</protein>
<proteinExistence type="predicted"/>
<dbReference type="SUPFAM" id="SSF48179">
    <property type="entry name" value="6-phosphogluconate dehydrogenase C-terminal domain-like"/>
    <property type="match status" value="1"/>
</dbReference>
<evidence type="ECO:0000313" key="3">
    <source>
        <dbReference type="EMBL" id="TFD98661.1"/>
    </source>
</evidence>
<dbReference type="InterPro" id="IPR018931">
    <property type="entry name" value="DUF2520"/>
</dbReference>
<dbReference type="AlphaFoldDB" id="A0A4Y8L8P7"/>
<dbReference type="InterPro" id="IPR028939">
    <property type="entry name" value="P5C_Rdtase_cat_N"/>
</dbReference>
<dbReference type="Gene3D" id="1.10.1040.20">
    <property type="entry name" value="ProC-like, C-terminal domain"/>
    <property type="match status" value="1"/>
</dbReference>
<dbReference type="Pfam" id="PF10728">
    <property type="entry name" value="DUF2520"/>
    <property type="match status" value="1"/>
</dbReference>
<accession>A0A4Y8L8P7</accession>
<name>A0A4Y8L8P7_9BACT</name>
<dbReference type="Gene3D" id="3.40.50.720">
    <property type="entry name" value="NAD(P)-binding Rossmann-like Domain"/>
    <property type="match status" value="1"/>
</dbReference>
<dbReference type="PANTHER" id="PTHR40459:SF1">
    <property type="entry name" value="CONSERVED HYPOTHETICAL ALANINE AND LEUCINE RICH PROTEIN"/>
    <property type="match status" value="1"/>
</dbReference>
<feature type="domain" description="Pyrroline-5-carboxylate reductase catalytic N-terminal" evidence="1">
    <location>
        <begin position="3"/>
        <end position="79"/>
    </location>
</feature>
<dbReference type="InterPro" id="IPR036291">
    <property type="entry name" value="NAD(P)-bd_dom_sf"/>
</dbReference>
<organism evidence="3 4">
    <name type="scientific">Dysgonomonas capnocytophagoides</name>
    <dbReference type="NCBI Taxonomy" id="45254"/>
    <lineage>
        <taxon>Bacteria</taxon>
        <taxon>Pseudomonadati</taxon>
        <taxon>Bacteroidota</taxon>
        <taxon>Bacteroidia</taxon>
        <taxon>Bacteroidales</taxon>
        <taxon>Dysgonomonadaceae</taxon>
        <taxon>Dysgonomonas</taxon>
    </lineage>
</organism>
<dbReference type="EMBL" id="SOML01000001">
    <property type="protein sequence ID" value="TFD98661.1"/>
    <property type="molecule type" value="Genomic_DNA"/>
</dbReference>
<dbReference type="OrthoDB" id="9810755at2"/>
<dbReference type="PANTHER" id="PTHR40459">
    <property type="entry name" value="CONSERVED HYPOTHETICAL ALANINE AND LEUCINE RICH PROTEIN"/>
    <property type="match status" value="1"/>
</dbReference>
<comment type="caution">
    <text evidence="3">The sequence shown here is derived from an EMBL/GenBank/DDBJ whole genome shotgun (WGS) entry which is preliminary data.</text>
</comment>
<dbReference type="STRING" id="1121485.GCA_000426485_00931"/>
<dbReference type="SUPFAM" id="SSF51735">
    <property type="entry name" value="NAD(P)-binding Rossmann-fold domains"/>
    <property type="match status" value="1"/>
</dbReference>
<evidence type="ECO:0000313" key="4">
    <source>
        <dbReference type="Proteomes" id="UP000297861"/>
    </source>
</evidence>
<reference evidence="3 4" key="1">
    <citation type="submission" date="2019-03" db="EMBL/GenBank/DDBJ databases">
        <title>San Antonio Military Medical Center submission to MRSN (WRAIR), pending publication.</title>
        <authorList>
            <person name="Blyth D.M."/>
            <person name="Mccarthy S.L."/>
            <person name="Schall S.E."/>
            <person name="Stam J.A."/>
            <person name="Ong A.C."/>
            <person name="Mcgann P.T."/>
        </authorList>
    </citation>
    <scope>NUCLEOTIDE SEQUENCE [LARGE SCALE GENOMIC DNA]</scope>
    <source>
        <strain evidence="3 4">MRSN571793</strain>
    </source>
</reference>
<dbReference type="InterPro" id="IPR037108">
    <property type="entry name" value="TM1727-like_C_sf"/>
</dbReference>
<keyword evidence="4" id="KW-1185">Reference proteome</keyword>
<dbReference type="Pfam" id="PF03807">
    <property type="entry name" value="F420_oxidored"/>
    <property type="match status" value="1"/>
</dbReference>
<dbReference type="RefSeq" id="WP_134435205.1">
    <property type="nucleotide sequence ID" value="NZ_SOML01000001.1"/>
</dbReference>